<reference evidence="2" key="1">
    <citation type="submission" date="2020-03" db="EMBL/GenBank/DDBJ databases">
        <authorList>
            <person name="Weist P."/>
        </authorList>
    </citation>
    <scope>NUCLEOTIDE SEQUENCE</scope>
</reference>
<proteinExistence type="predicted"/>
<comment type="caution">
    <text evidence="2">The sequence shown here is derived from an EMBL/GenBank/DDBJ whole genome shotgun (WGS) entry which is preliminary data.</text>
</comment>
<feature type="region of interest" description="Disordered" evidence="1">
    <location>
        <begin position="17"/>
        <end position="40"/>
    </location>
</feature>
<name>A0A9N7VIQ0_PLEPL</name>
<protein>
    <submittedName>
        <fullName evidence="2">Uncharacterized protein</fullName>
    </submittedName>
</protein>
<dbReference type="Proteomes" id="UP001153269">
    <property type="component" value="Unassembled WGS sequence"/>
</dbReference>
<dbReference type="AlphaFoldDB" id="A0A9N7VIQ0"/>
<evidence type="ECO:0000256" key="1">
    <source>
        <dbReference type="SAM" id="MobiDB-lite"/>
    </source>
</evidence>
<keyword evidence="3" id="KW-1185">Reference proteome</keyword>
<dbReference type="EMBL" id="CADEAL010004052">
    <property type="protein sequence ID" value="CAB1450395.1"/>
    <property type="molecule type" value="Genomic_DNA"/>
</dbReference>
<organism evidence="2 3">
    <name type="scientific">Pleuronectes platessa</name>
    <name type="common">European plaice</name>
    <dbReference type="NCBI Taxonomy" id="8262"/>
    <lineage>
        <taxon>Eukaryota</taxon>
        <taxon>Metazoa</taxon>
        <taxon>Chordata</taxon>
        <taxon>Craniata</taxon>
        <taxon>Vertebrata</taxon>
        <taxon>Euteleostomi</taxon>
        <taxon>Actinopterygii</taxon>
        <taxon>Neopterygii</taxon>
        <taxon>Teleostei</taxon>
        <taxon>Neoteleostei</taxon>
        <taxon>Acanthomorphata</taxon>
        <taxon>Carangaria</taxon>
        <taxon>Pleuronectiformes</taxon>
        <taxon>Pleuronectoidei</taxon>
        <taxon>Pleuronectidae</taxon>
        <taxon>Pleuronectes</taxon>
    </lineage>
</organism>
<accession>A0A9N7VIQ0</accession>
<sequence>MRNKTRLTFQSCQCLAADGSQPSSHRGLSVEENVQPTSHLDPQQWSTVRRHQEGDVRELECNEHCVHVPPANMEEEPATTSASLLGSGHVSLFKDRIVQGCKDELPSAARREVRPRTDTVFDWKDVLSGHFRDSGGLNHDKTHNLHLGDNMIQRSVIGSHQFTDAPSLFIWTWDHTASGGIEERTNKNKAGHCCSSHLAGRSHSDGDSAILFKNGFCRTIDFHTFKGVFTT</sequence>
<evidence type="ECO:0000313" key="3">
    <source>
        <dbReference type="Proteomes" id="UP001153269"/>
    </source>
</evidence>
<evidence type="ECO:0000313" key="2">
    <source>
        <dbReference type="EMBL" id="CAB1450395.1"/>
    </source>
</evidence>
<gene>
    <name evidence="2" type="ORF">PLEPLA_LOCUS38084</name>
</gene>
<feature type="compositionally biased region" description="Polar residues" evidence="1">
    <location>
        <begin position="20"/>
        <end position="40"/>
    </location>
</feature>